<gene>
    <name evidence="7" type="ORF">HB375_15390</name>
</gene>
<evidence type="ECO:0000313" key="8">
    <source>
        <dbReference type="Proteomes" id="UP000707352"/>
    </source>
</evidence>
<keyword evidence="4 5" id="KW-0472">Membrane</keyword>
<feature type="domain" description="NfeD-like C-terminal" evidence="6">
    <location>
        <begin position="93"/>
        <end position="146"/>
    </location>
</feature>
<keyword evidence="3 5" id="KW-1133">Transmembrane helix</keyword>
<evidence type="ECO:0000256" key="5">
    <source>
        <dbReference type="SAM" id="Phobius"/>
    </source>
</evidence>
<dbReference type="Proteomes" id="UP000707352">
    <property type="component" value="Unassembled WGS sequence"/>
</dbReference>
<sequence length="148" mass="15956">MIETILSFGPWAWIILGLVLAVLELIAPGVFLIWLGLAAIVTGLLDAFLNLSWQASALVFSVLSVATVLLGRQLTRTKAQPDTQASFLNRRGETLIGQVFTLETDIANGEGRIRVGDSSWRVTGTDHRAGTKVRVVRVEGTTLVVEAA</sequence>
<accession>A0ABX0VET2</accession>
<dbReference type="RefSeq" id="WP_167673891.1">
    <property type="nucleotide sequence ID" value="NZ_JAATJS010000005.1"/>
</dbReference>
<dbReference type="InterPro" id="IPR002810">
    <property type="entry name" value="NfeD-like_C"/>
</dbReference>
<evidence type="ECO:0000313" key="7">
    <source>
        <dbReference type="EMBL" id="NIX77981.1"/>
    </source>
</evidence>
<reference evidence="7 8" key="1">
    <citation type="submission" date="2020-03" db="EMBL/GenBank/DDBJ databases">
        <title>The genome sequence of Microvirga sp. c23x22.</title>
        <authorList>
            <person name="Zhang X."/>
        </authorList>
    </citation>
    <scope>NUCLEOTIDE SEQUENCE [LARGE SCALE GENOMIC DNA]</scope>
    <source>
        <strain evidence="8">c23x22</strain>
    </source>
</reference>
<name>A0ABX0VET2_9HYPH</name>
<evidence type="ECO:0000256" key="3">
    <source>
        <dbReference type="ARBA" id="ARBA00022989"/>
    </source>
</evidence>
<dbReference type="Pfam" id="PF01957">
    <property type="entry name" value="NfeD"/>
    <property type="match status" value="1"/>
</dbReference>
<proteinExistence type="predicted"/>
<evidence type="ECO:0000256" key="2">
    <source>
        <dbReference type="ARBA" id="ARBA00022692"/>
    </source>
</evidence>
<dbReference type="InterPro" id="IPR052165">
    <property type="entry name" value="Membrane_assoc_protease"/>
</dbReference>
<comment type="caution">
    <text evidence="7">The sequence shown here is derived from an EMBL/GenBank/DDBJ whole genome shotgun (WGS) entry which is preliminary data.</text>
</comment>
<dbReference type="Gene3D" id="2.40.50.140">
    <property type="entry name" value="Nucleic acid-binding proteins"/>
    <property type="match status" value="1"/>
</dbReference>
<comment type="subcellular location">
    <subcellularLocation>
        <location evidence="1">Membrane</location>
        <topology evidence="1">Multi-pass membrane protein</topology>
    </subcellularLocation>
</comment>
<evidence type="ECO:0000259" key="6">
    <source>
        <dbReference type="Pfam" id="PF01957"/>
    </source>
</evidence>
<feature type="transmembrane region" description="Helical" evidence="5">
    <location>
        <begin position="51"/>
        <end position="70"/>
    </location>
</feature>
<keyword evidence="2 5" id="KW-0812">Transmembrane</keyword>
<organism evidence="7 8">
    <name type="scientific">Microvirga terricola</name>
    <dbReference type="NCBI Taxonomy" id="2719797"/>
    <lineage>
        <taxon>Bacteria</taxon>
        <taxon>Pseudomonadati</taxon>
        <taxon>Pseudomonadota</taxon>
        <taxon>Alphaproteobacteria</taxon>
        <taxon>Hyphomicrobiales</taxon>
        <taxon>Methylobacteriaceae</taxon>
        <taxon>Microvirga</taxon>
    </lineage>
</organism>
<protein>
    <submittedName>
        <fullName evidence="7">NfeD family protein</fullName>
    </submittedName>
</protein>
<evidence type="ECO:0000256" key="1">
    <source>
        <dbReference type="ARBA" id="ARBA00004141"/>
    </source>
</evidence>
<dbReference type="EMBL" id="JAATJS010000005">
    <property type="protein sequence ID" value="NIX77981.1"/>
    <property type="molecule type" value="Genomic_DNA"/>
</dbReference>
<dbReference type="PANTHER" id="PTHR33507:SF3">
    <property type="entry name" value="INNER MEMBRANE PROTEIN YBBJ"/>
    <property type="match status" value="1"/>
</dbReference>
<evidence type="ECO:0000256" key="4">
    <source>
        <dbReference type="ARBA" id="ARBA00023136"/>
    </source>
</evidence>
<dbReference type="PANTHER" id="PTHR33507">
    <property type="entry name" value="INNER MEMBRANE PROTEIN YBBJ"/>
    <property type="match status" value="1"/>
</dbReference>
<feature type="transmembrane region" description="Helical" evidence="5">
    <location>
        <begin position="12"/>
        <end position="45"/>
    </location>
</feature>
<keyword evidence="8" id="KW-1185">Reference proteome</keyword>
<dbReference type="InterPro" id="IPR012340">
    <property type="entry name" value="NA-bd_OB-fold"/>
</dbReference>